<comment type="caution">
    <text evidence="2">The sequence shown here is derived from an EMBL/GenBank/DDBJ whole genome shotgun (WGS) entry which is preliminary data.</text>
</comment>
<protein>
    <submittedName>
        <fullName evidence="2">Uncharacterized protein</fullName>
    </submittedName>
</protein>
<proteinExistence type="predicted"/>
<reference evidence="2" key="1">
    <citation type="submission" date="2020-10" db="EMBL/GenBank/DDBJ databases">
        <authorList>
            <person name="Gilroy R."/>
        </authorList>
    </citation>
    <scope>NUCLEOTIDE SEQUENCE</scope>
    <source>
        <strain evidence="2">3924</strain>
    </source>
</reference>
<gene>
    <name evidence="2" type="ORF">IAC51_09045</name>
</gene>
<feature type="chain" id="PRO_5038132321" evidence="1">
    <location>
        <begin position="21"/>
        <end position="197"/>
    </location>
</feature>
<dbReference type="AlphaFoldDB" id="A0A940DL38"/>
<reference evidence="2" key="2">
    <citation type="journal article" date="2021" name="PeerJ">
        <title>Extensive microbial diversity within the chicken gut microbiome revealed by metagenomics and culture.</title>
        <authorList>
            <person name="Gilroy R."/>
            <person name="Ravi A."/>
            <person name="Getino M."/>
            <person name="Pursley I."/>
            <person name="Horton D.L."/>
            <person name="Alikhan N.F."/>
            <person name="Baker D."/>
            <person name="Gharbi K."/>
            <person name="Hall N."/>
            <person name="Watson M."/>
            <person name="Adriaenssens E.M."/>
            <person name="Foster-Nyarko E."/>
            <person name="Jarju S."/>
            <person name="Secka A."/>
            <person name="Antonio M."/>
            <person name="Oren A."/>
            <person name="Chaudhuri R.R."/>
            <person name="La Ragione R."/>
            <person name="Hildebrand F."/>
            <person name="Pallen M.J."/>
        </authorList>
    </citation>
    <scope>NUCLEOTIDE SEQUENCE</scope>
    <source>
        <strain evidence="2">3924</strain>
    </source>
</reference>
<evidence type="ECO:0000313" key="3">
    <source>
        <dbReference type="Proteomes" id="UP000712007"/>
    </source>
</evidence>
<feature type="signal peptide" evidence="1">
    <location>
        <begin position="1"/>
        <end position="20"/>
    </location>
</feature>
<dbReference type="Proteomes" id="UP000712007">
    <property type="component" value="Unassembled WGS sequence"/>
</dbReference>
<accession>A0A940DL38</accession>
<name>A0A940DL38_9BACT</name>
<organism evidence="2 3">
    <name type="scientific">Candidatus Aphodosoma intestinipullorum</name>
    <dbReference type="NCBI Taxonomy" id="2840674"/>
    <lineage>
        <taxon>Bacteria</taxon>
        <taxon>Pseudomonadati</taxon>
        <taxon>Bacteroidota</taxon>
        <taxon>Bacteroidia</taxon>
        <taxon>Bacteroidales</taxon>
        <taxon>Candidatus Aphodosoma</taxon>
    </lineage>
</organism>
<dbReference type="EMBL" id="JADIMV010000155">
    <property type="protein sequence ID" value="MBO8440778.1"/>
    <property type="molecule type" value="Genomic_DNA"/>
</dbReference>
<keyword evidence="1" id="KW-0732">Signal</keyword>
<evidence type="ECO:0000313" key="2">
    <source>
        <dbReference type="EMBL" id="MBO8440778.1"/>
    </source>
</evidence>
<evidence type="ECO:0000256" key="1">
    <source>
        <dbReference type="SAM" id="SignalP"/>
    </source>
</evidence>
<sequence>MKKTILSLLLTLAAFIVAPAQETSAHLKFKGVPIDGTLAEFVSNMKKVGFTHIVTLDENALLTGDFAGFKECTIVVYSTPQPQEKVHTVAVIFPGHDDWPSLQRDYETLKSMLSEKYGGPAECVETFHRDSYTPRSNSDKLYELKMNECTWVSTYTLPEGDIYLSIASNDLLSTFVILGYIDWKNTEAVKDKAMDDI</sequence>